<name>D6E9Y4_9ACTN</name>
<reference evidence="1 2" key="1">
    <citation type="submission" date="2010-03" db="EMBL/GenBank/DDBJ databases">
        <title>The genome sequence of Gordonibacter pamelaeae 7-10-1-bT.</title>
        <authorList>
            <consortium name="metaHIT consortium -- http://www.metahit.eu/"/>
            <person name="Pajon A."/>
            <person name="Turner K."/>
            <person name="Parkhill J."/>
            <person name="Timmis K."/>
            <person name="Oxley A."/>
            <person name="Wurdemann D."/>
        </authorList>
    </citation>
    <scope>NUCLEOTIDE SEQUENCE [LARGE SCALE GENOMIC DNA]</scope>
    <source>
        <strain evidence="2">7-10-1-b</strain>
    </source>
</reference>
<accession>D6E9Y4</accession>
<dbReference type="KEGG" id="gpa:GPA_23010"/>
<dbReference type="HOGENOM" id="CLU_1553112_0_0_11"/>
<keyword evidence="2" id="KW-1185">Reference proteome</keyword>
<sequence length="172" mass="18286">MGGFVGSNRMAELWADIKATFARKHVHTLNGAAAENPAWYAPASAGGAGQYLVSAGSGAPVWATLSGGNTVMPNGYPAGAVCLAWDPAFNPAAFFGGTWTKRTDTYLFLGITVWKCVVSPAQYLAPLDMYPPGVAFLTYDSSRNPAAEFGGTWTLVTETYLFMGIKIYKRVA</sequence>
<gene>
    <name evidence="1" type="ORF">GPA_23010</name>
</gene>
<reference evidence="1 2" key="2">
    <citation type="submission" date="2010-03" db="EMBL/GenBank/DDBJ databases">
        <authorList>
            <person name="Pajon A."/>
        </authorList>
    </citation>
    <scope>NUCLEOTIDE SEQUENCE [LARGE SCALE GENOMIC DNA]</scope>
    <source>
        <strain evidence="2">7-10-1-b</strain>
    </source>
</reference>
<dbReference type="AlphaFoldDB" id="D6E9Y4"/>
<proteinExistence type="predicted"/>
<evidence type="ECO:0000313" key="1">
    <source>
        <dbReference type="EMBL" id="CBL04531.1"/>
    </source>
</evidence>
<dbReference type="EMBL" id="FP929047">
    <property type="protein sequence ID" value="CBL04531.1"/>
    <property type="molecule type" value="Genomic_DNA"/>
</dbReference>
<organism evidence="1 2">
    <name type="scientific">Gordonibacter pamelaeae 7-10-1-b</name>
    <dbReference type="NCBI Taxonomy" id="657308"/>
    <lineage>
        <taxon>Bacteria</taxon>
        <taxon>Bacillati</taxon>
        <taxon>Actinomycetota</taxon>
        <taxon>Coriobacteriia</taxon>
        <taxon>Eggerthellales</taxon>
        <taxon>Eggerthellaceae</taxon>
        <taxon>Gordonibacter</taxon>
    </lineage>
</organism>
<evidence type="ECO:0000313" key="2">
    <source>
        <dbReference type="Proteomes" id="UP000008805"/>
    </source>
</evidence>
<protein>
    <submittedName>
        <fullName evidence="1">Uncharacterized protein</fullName>
    </submittedName>
</protein>
<dbReference type="Proteomes" id="UP000008805">
    <property type="component" value="Chromosome"/>
</dbReference>